<keyword evidence="3" id="KW-1185">Reference proteome</keyword>
<sequence>MNKKAKINAIVKLFGVVASIAPLMASTAMAQPNAEKHVNTAIRVGNEHRNFRIGTTPVTAPVQLAAIRVGNEHRNFRIGTAPVTAPVQLAAIRVGNEHRNFRIGTAPVTAPSLLG</sequence>
<organism evidence="2 3">
    <name type="scientific">Kozakia baliensis</name>
    <dbReference type="NCBI Taxonomy" id="153496"/>
    <lineage>
        <taxon>Bacteria</taxon>
        <taxon>Pseudomonadati</taxon>
        <taxon>Pseudomonadota</taxon>
        <taxon>Alphaproteobacteria</taxon>
        <taxon>Acetobacterales</taxon>
        <taxon>Acetobacteraceae</taxon>
        <taxon>Kozakia</taxon>
    </lineage>
</organism>
<dbReference type="KEGG" id="kba:A0U89_02945"/>
<dbReference type="AlphaFoldDB" id="A0A1D8URW0"/>
<feature type="signal peptide" evidence="1">
    <location>
        <begin position="1"/>
        <end position="30"/>
    </location>
</feature>
<dbReference type="Proteomes" id="UP000179145">
    <property type="component" value="Chromosome"/>
</dbReference>
<feature type="chain" id="PRO_5009439035" evidence="1">
    <location>
        <begin position="31"/>
        <end position="115"/>
    </location>
</feature>
<dbReference type="EMBL" id="CP014674">
    <property type="protein sequence ID" value="AOX16247.1"/>
    <property type="molecule type" value="Genomic_DNA"/>
</dbReference>
<proteinExistence type="predicted"/>
<protein>
    <submittedName>
        <fullName evidence="2">Uncharacterized protein</fullName>
    </submittedName>
</protein>
<evidence type="ECO:0000313" key="2">
    <source>
        <dbReference type="EMBL" id="AOX16247.1"/>
    </source>
</evidence>
<gene>
    <name evidence="2" type="ORF">A0U89_02945</name>
</gene>
<dbReference type="RefSeq" id="WP_070402047.1">
    <property type="nucleotide sequence ID" value="NZ_CP014674.1"/>
</dbReference>
<evidence type="ECO:0000313" key="3">
    <source>
        <dbReference type="Proteomes" id="UP000179145"/>
    </source>
</evidence>
<reference evidence="2 3" key="1">
    <citation type="journal article" date="2016" name="Microb. Cell Fact.">
        <title>Dissection of exopolysaccharide biosynthesis in Kozakia baliensis.</title>
        <authorList>
            <person name="Brandt J.U."/>
            <person name="Jakob F."/>
            <person name="Behr J."/>
            <person name="Geissler A.J."/>
            <person name="Vogel R.F."/>
        </authorList>
    </citation>
    <scope>NUCLEOTIDE SEQUENCE [LARGE SCALE GENOMIC DNA]</scope>
    <source>
        <strain evidence="2 3">DSM 14400</strain>
    </source>
</reference>
<keyword evidence="1" id="KW-0732">Signal</keyword>
<evidence type="ECO:0000256" key="1">
    <source>
        <dbReference type="SAM" id="SignalP"/>
    </source>
</evidence>
<accession>A0A1D8URW0</accession>
<name>A0A1D8URW0_9PROT</name>